<dbReference type="AlphaFoldDB" id="A0A4V6NRL6"/>
<dbReference type="Proteomes" id="UP000295050">
    <property type="component" value="Unassembled WGS sequence"/>
</dbReference>
<dbReference type="EMBL" id="SLXU01000002">
    <property type="protein sequence ID" value="TCP62166.1"/>
    <property type="molecule type" value="Genomic_DNA"/>
</dbReference>
<gene>
    <name evidence="2" type="ORF">EV663_1028</name>
</gene>
<dbReference type="GO" id="GO:0006355">
    <property type="term" value="P:regulation of DNA-templated transcription"/>
    <property type="evidence" value="ECO:0007669"/>
    <property type="project" value="InterPro"/>
</dbReference>
<name>A0A4V6NRL6_9RHOB</name>
<evidence type="ECO:0000259" key="1">
    <source>
        <dbReference type="Pfam" id="PF13411"/>
    </source>
</evidence>
<reference evidence="2 3" key="1">
    <citation type="submission" date="2019-03" db="EMBL/GenBank/DDBJ databases">
        <title>Genomic Encyclopedia of Type Strains, Phase IV (KMG-IV): sequencing the most valuable type-strain genomes for metagenomic binning, comparative biology and taxonomic classification.</title>
        <authorList>
            <person name="Goeker M."/>
        </authorList>
    </citation>
    <scope>NUCLEOTIDE SEQUENCE [LARGE SCALE GENOMIC DNA]</scope>
    <source>
        <strain evidence="2 3">DSM 24766</strain>
    </source>
</reference>
<sequence length="161" mass="17670">MRLSAICKELDLPKGRVEQWGHRGLLVFDNETKPGAARECTKADAARIAMLGYLSNSGVSVEAASKQIAQAMKHLFLFTGEKSFLVISSSRAGEIIPPTPRGGPGTKKGEGIQIVTDPHFIANAVRERDLASHLGNPEFDYSLIFDLTEIEARIDEFWLES</sequence>
<dbReference type="GO" id="GO:0003677">
    <property type="term" value="F:DNA binding"/>
    <property type="evidence" value="ECO:0007669"/>
    <property type="project" value="InterPro"/>
</dbReference>
<organism evidence="2 3">
    <name type="scientific">Rhodovulum bhavnagarense</name>
    <dbReference type="NCBI Taxonomy" id="992286"/>
    <lineage>
        <taxon>Bacteria</taxon>
        <taxon>Pseudomonadati</taxon>
        <taxon>Pseudomonadota</taxon>
        <taxon>Alphaproteobacteria</taxon>
        <taxon>Rhodobacterales</taxon>
        <taxon>Paracoccaceae</taxon>
        <taxon>Rhodovulum</taxon>
    </lineage>
</organism>
<feature type="domain" description="HTH merR-type" evidence="1">
    <location>
        <begin position="1"/>
        <end position="66"/>
    </location>
</feature>
<evidence type="ECO:0000313" key="3">
    <source>
        <dbReference type="Proteomes" id="UP000295050"/>
    </source>
</evidence>
<evidence type="ECO:0000313" key="2">
    <source>
        <dbReference type="EMBL" id="TCP62166.1"/>
    </source>
</evidence>
<comment type="caution">
    <text evidence="2">The sequence shown here is derived from an EMBL/GenBank/DDBJ whole genome shotgun (WGS) entry which is preliminary data.</text>
</comment>
<protein>
    <recommendedName>
        <fullName evidence="1">HTH merR-type domain-containing protein</fullName>
    </recommendedName>
</protein>
<dbReference type="Pfam" id="PF13411">
    <property type="entry name" value="MerR_1"/>
    <property type="match status" value="1"/>
</dbReference>
<proteinExistence type="predicted"/>
<dbReference type="RefSeq" id="WP_132950435.1">
    <property type="nucleotide sequence ID" value="NZ_SLXU01000002.1"/>
</dbReference>
<dbReference type="InterPro" id="IPR000551">
    <property type="entry name" value="MerR-type_HTH_dom"/>
</dbReference>
<keyword evidence="3" id="KW-1185">Reference proteome</keyword>
<accession>A0A4V6NRL6</accession>